<dbReference type="InterPro" id="IPR058922">
    <property type="entry name" value="WHD_DRP"/>
</dbReference>
<gene>
    <name evidence="5" type="ORF">RND71_006227</name>
</gene>
<dbReference type="InterPro" id="IPR056789">
    <property type="entry name" value="LRR_R13L1-DRL21"/>
</dbReference>
<dbReference type="Pfam" id="PF23559">
    <property type="entry name" value="WHD_DRP"/>
    <property type="match status" value="1"/>
</dbReference>
<keyword evidence="2" id="KW-0067">ATP-binding</keyword>
<proteinExistence type="predicted"/>
<dbReference type="Gene3D" id="3.80.10.10">
    <property type="entry name" value="Ribonuclease Inhibitor"/>
    <property type="match status" value="2"/>
</dbReference>
<evidence type="ECO:0000259" key="3">
    <source>
        <dbReference type="Pfam" id="PF23559"/>
    </source>
</evidence>
<keyword evidence="6" id="KW-1185">Reference proteome</keyword>
<dbReference type="PANTHER" id="PTHR47186">
    <property type="entry name" value="LEUCINE-RICH REPEAT-CONTAINING PROTEIN 57"/>
    <property type="match status" value="1"/>
</dbReference>
<dbReference type="Pfam" id="PF25019">
    <property type="entry name" value="LRR_R13L1-DRL21"/>
    <property type="match status" value="1"/>
</dbReference>
<reference evidence="5" key="1">
    <citation type="submission" date="2023-12" db="EMBL/GenBank/DDBJ databases">
        <title>Genome assembly of Anisodus tanguticus.</title>
        <authorList>
            <person name="Wang Y.-J."/>
        </authorList>
    </citation>
    <scope>NUCLEOTIDE SEQUENCE</scope>
    <source>
        <strain evidence="5">KB-2021</strain>
        <tissue evidence="5">Leaf</tissue>
    </source>
</reference>
<dbReference type="EMBL" id="JAVYJV010000003">
    <property type="protein sequence ID" value="KAK4375550.1"/>
    <property type="molecule type" value="Genomic_DNA"/>
</dbReference>
<dbReference type="SUPFAM" id="SSF52058">
    <property type="entry name" value="L domain-like"/>
    <property type="match status" value="2"/>
</dbReference>
<evidence type="ECO:0000313" key="5">
    <source>
        <dbReference type="EMBL" id="KAK4375550.1"/>
    </source>
</evidence>
<dbReference type="PANTHER" id="PTHR47186:SF42">
    <property type="entry name" value="DISEASE RESISTANCE RPP13-LIKE PROTEIN 1"/>
    <property type="match status" value="1"/>
</dbReference>
<evidence type="ECO:0000256" key="2">
    <source>
        <dbReference type="ARBA" id="ARBA00022840"/>
    </source>
</evidence>
<keyword evidence="1" id="KW-0547">Nucleotide-binding</keyword>
<dbReference type="AlphaFoldDB" id="A0AAE1VW18"/>
<comment type="caution">
    <text evidence="5">The sequence shown here is derived from an EMBL/GenBank/DDBJ whole genome shotgun (WGS) entry which is preliminary data.</text>
</comment>
<evidence type="ECO:0000256" key="1">
    <source>
        <dbReference type="ARBA" id="ARBA00022741"/>
    </source>
</evidence>
<feature type="domain" description="R13L1/DRL21-like LRR repeat region" evidence="4">
    <location>
        <begin position="539"/>
        <end position="658"/>
    </location>
</feature>
<evidence type="ECO:0000259" key="4">
    <source>
        <dbReference type="Pfam" id="PF25019"/>
    </source>
</evidence>
<dbReference type="InterPro" id="IPR032675">
    <property type="entry name" value="LRR_dom_sf"/>
</dbReference>
<organism evidence="5 6">
    <name type="scientific">Anisodus tanguticus</name>
    <dbReference type="NCBI Taxonomy" id="243964"/>
    <lineage>
        <taxon>Eukaryota</taxon>
        <taxon>Viridiplantae</taxon>
        <taxon>Streptophyta</taxon>
        <taxon>Embryophyta</taxon>
        <taxon>Tracheophyta</taxon>
        <taxon>Spermatophyta</taxon>
        <taxon>Magnoliopsida</taxon>
        <taxon>eudicotyledons</taxon>
        <taxon>Gunneridae</taxon>
        <taxon>Pentapetalae</taxon>
        <taxon>asterids</taxon>
        <taxon>lamiids</taxon>
        <taxon>Solanales</taxon>
        <taxon>Solanaceae</taxon>
        <taxon>Solanoideae</taxon>
        <taxon>Hyoscyameae</taxon>
        <taxon>Anisodus</taxon>
    </lineage>
</organism>
<name>A0AAE1VW18_9SOLA</name>
<feature type="domain" description="Disease resistance protein winged helix" evidence="3">
    <location>
        <begin position="306"/>
        <end position="349"/>
    </location>
</feature>
<protein>
    <submittedName>
        <fullName evidence="5">Uncharacterized protein</fullName>
    </submittedName>
</protein>
<sequence>MVDLASSRVVFTSSIEYCTWTQIGTMMIMFWRKFDRVVLNLLVVTSRGEHGYRLTLTLTVHFALRRSSLIGSLRTSPQLAAHTHTHSSLRSRTTTQLAIAIAVARRQWFEASTASTTRAPSKKKATKSRFGSILISEMEIGLAVGSAFLSSALNALFDRLTPKGDLMKMFQTDNPDFASTSNLKEWLDELRDAVDGSENVIEEVNYEALRLKVEGQHQNLTETSNPQVSDLNLCLSGEFFLNIKKKLENTIERLEGFEKQIGHLDLTKYLDSGEQEKRKFSTSVVVESEILGRQNEIEELRLQEYVTIEDLGNEYFDELQSRSLFERVPNSSQGNTKKFLMHDLVNDLAQIASSKLCTRLEESQGYHVFEKSQHQSYLIGYGDFEKLKSLYKLEQLRTLLPINIQGGYSFELNKRVLHNILPRLISLRALSLSHCKNKELPNDLFIKLNLLRYSDLSGTEIRKLLDSVCALCNLETLLLSACEYLEEMPPHMEKLINLCRLDISGTSCLKMSLHLSKLKSLHMLVGANVFIGGRSGLRIEDLGELPNLYGSLSFLELQNVVHKREASKANLRGKEHVESLSLEWSGSIADNSQTERDILDELHPHTNIKLLQITGYRGQLPSLKFLAIRGMHRITEVTEEFYCSSFSKKPFNSLQKLEFAQMPEWKQWHALGNGDLETPIQLSNLIEFEVVGSPKVGVLSDQAELFTSQFQGMEQIDVLDVKGCQSLTSLPISILPSTLKRIMISGCGKLKLKLKLRLQYCPEIESFPEGGFPFNLEFIRIYNCEKLVNGRKEWRLQRLPCLRELSICHDGSDEEILADEDWELPCSIRKLFICNLKTLSSQVLKSLTSLQCLVTHNLPKTQSLLEEGLPSSLSTLYLYGHHELHSLPNEGLLHLTSLQRLYISDCPDPNLFQNQQCPPPSLCCISMIALISNPFQ</sequence>
<dbReference type="Proteomes" id="UP001291623">
    <property type="component" value="Unassembled WGS sequence"/>
</dbReference>
<evidence type="ECO:0000313" key="6">
    <source>
        <dbReference type="Proteomes" id="UP001291623"/>
    </source>
</evidence>
<accession>A0AAE1VW18</accession>